<evidence type="ECO:0000313" key="2">
    <source>
        <dbReference type="Proteomes" id="UP001231649"/>
    </source>
</evidence>
<sequence length="524" mass="59604">MNRKRFIIQHSIKDPFYSRALYHNPLRRTAIDINNKEFENMAETGIGNVLKCKFKQKRFLIHKSYINNDAEQETGYKPNNLTNGEEYDTDTETSEINSANDATEFEALKNNLKYIENLENKSEINEKTEQELQGNDELNLVDSNGRKLFMDHTEISEANEETAFTKANDNFKIAILENVVVKPAKSYKNDKLLPISNDIDLNVNHEEIDDIAHGIAENNDDGKQSNGSDSILETSDEIDLKQAKNNVKIKKMLNNARKNSKFEEKTKDITNNESNSETTETVPKFDNFKVPKKVTQSKRKKVLKPQQRFVLTHVVNGFIIQESNFAFPIREPHSQRPKFKTINTEQSPPKEVNEEENNFKEETETEPILLTEENETASVPTEDKEETAQEGTGTKDSVPQTEMKEVGIEGPVSPESKEEGVDQEQSVEESVVLTEDLKEEEANGESNPFKRLQQSTVKTWTVEDLSSHLHTFHWEETAALLEDNEVDGASLFWVTKAQLMIIGVAEDHADVISEFVQSGSSRGN</sequence>
<dbReference type="EMBL" id="CM056805">
    <property type="protein sequence ID" value="KAJ8707023.1"/>
    <property type="molecule type" value="Genomic_DNA"/>
</dbReference>
<name>A0ACC2Q7K9_9NEOP</name>
<organism evidence="1 2">
    <name type="scientific">Mythimna loreyi</name>
    <dbReference type="NCBI Taxonomy" id="667449"/>
    <lineage>
        <taxon>Eukaryota</taxon>
        <taxon>Metazoa</taxon>
        <taxon>Ecdysozoa</taxon>
        <taxon>Arthropoda</taxon>
        <taxon>Hexapoda</taxon>
        <taxon>Insecta</taxon>
        <taxon>Pterygota</taxon>
        <taxon>Neoptera</taxon>
        <taxon>Endopterygota</taxon>
        <taxon>Lepidoptera</taxon>
        <taxon>Glossata</taxon>
        <taxon>Ditrysia</taxon>
        <taxon>Noctuoidea</taxon>
        <taxon>Noctuidae</taxon>
        <taxon>Noctuinae</taxon>
        <taxon>Hadenini</taxon>
        <taxon>Mythimna</taxon>
    </lineage>
</organism>
<accession>A0ACC2Q7K9</accession>
<protein>
    <submittedName>
        <fullName evidence="1">Uncharacterized protein</fullName>
    </submittedName>
</protein>
<proteinExistence type="predicted"/>
<evidence type="ECO:0000313" key="1">
    <source>
        <dbReference type="EMBL" id="KAJ8707023.1"/>
    </source>
</evidence>
<reference evidence="1" key="1">
    <citation type="submission" date="2023-03" db="EMBL/GenBank/DDBJ databases">
        <title>Chromosome-level genomes of two armyworms, Mythimna separata and Mythimna loreyi, provide insights into the biosynthesis and reception of sex pheromones.</title>
        <authorList>
            <person name="Zhao H."/>
        </authorList>
    </citation>
    <scope>NUCLEOTIDE SEQUENCE</scope>
    <source>
        <strain evidence="1">BeijingLab</strain>
    </source>
</reference>
<gene>
    <name evidence="1" type="ORF">PYW08_011157</name>
</gene>
<dbReference type="Proteomes" id="UP001231649">
    <property type="component" value="Chromosome 29"/>
</dbReference>
<comment type="caution">
    <text evidence="1">The sequence shown here is derived from an EMBL/GenBank/DDBJ whole genome shotgun (WGS) entry which is preliminary data.</text>
</comment>
<keyword evidence="2" id="KW-1185">Reference proteome</keyword>